<protein>
    <recommendedName>
        <fullName evidence="1">WDR11 second beta-propeller domain-containing protein</fullName>
    </recommendedName>
</protein>
<accession>A0A103XTK9</accession>
<proteinExistence type="predicted"/>
<comment type="caution">
    <text evidence="2">The sequence shown here is derived from an EMBL/GenBank/DDBJ whole genome shotgun (WGS) entry which is preliminary data.</text>
</comment>
<reference evidence="2 3" key="1">
    <citation type="journal article" date="2016" name="Sci. Rep.">
        <title>The genome sequence of the outbreeding globe artichoke constructed de novo incorporating a phase-aware low-pass sequencing strategy of F1 progeny.</title>
        <authorList>
            <person name="Scaglione D."/>
            <person name="Reyes-Chin-Wo S."/>
            <person name="Acquadro A."/>
            <person name="Froenicke L."/>
            <person name="Portis E."/>
            <person name="Beitel C."/>
            <person name="Tirone M."/>
            <person name="Mauro R."/>
            <person name="Lo Monaco A."/>
            <person name="Mauromicale G."/>
            <person name="Faccioli P."/>
            <person name="Cattivelli L."/>
            <person name="Rieseberg L."/>
            <person name="Michelmore R."/>
            <person name="Lanteri S."/>
        </authorList>
    </citation>
    <scope>NUCLEOTIDE SEQUENCE [LARGE SCALE GENOMIC DNA]</scope>
    <source>
        <strain evidence="2">2C</strain>
    </source>
</reference>
<dbReference type="STRING" id="59895.A0A103XTK9"/>
<name>A0A103XTK9_CYNCS</name>
<dbReference type="EMBL" id="LEKV01004257">
    <property type="protein sequence ID" value="KVH96665.1"/>
    <property type="molecule type" value="Genomic_DNA"/>
</dbReference>
<sequence length="93" mass="10702">MDTLQEKWVLEKEVLEKDLEVYLKSRQGSFRTDKFPGTLVLELDWLPVRTDKNDPLVLCIAGADSSFRLIQVNMYASHLTKLAEQLALFSCQN</sequence>
<dbReference type="Gramene" id="KVH96665">
    <property type="protein sequence ID" value="KVH96665"/>
    <property type="gene ID" value="Ccrd_001250"/>
</dbReference>
<gene>
    <name evidence="2" type="ORF">Ccrd_001250</name>
</gene>
<feature type="domain" description="WDR11 second beta-propeller" evidence="1">
    <location>
        <begin position="32"/>
        <end position="84"/>
    </location>
</feature>
<feature type="non-terminal residue" evidence="2">
    <location>
        <position position="93"/>
    </location>
</feature>
<evidence type="ECO:0000259" key="1">
    <source>
        <dbReference type="Pfam" id="PF23752"/>
    </source>
</evidence>
<dbReference type="Pfam" id="PF23752">
    <property type="entry name" value="Beta-prop_WDR11_2nd"/>
    <property type="match status" value="1"/>
</dbReference>
<dbReference type="Proteomes" id="UP000243975">
    <property type="component" value="Unassembled WGS sequence"/>
</dbReference>
<dbReference type="InterPro" id="IPR057853">
    <property type="entry name" value="Beta-prop_WDR11_2nd"/>
</dbReference>
<dbReference type="AlphaFoldDB" id="A0A103XTK9"/>
<keyword evidence="3" id="KW-1185">Reference proteome</keyword>
<evidence type="ECO:0000313" key="2">
    <source>
        <dbReference type="EMBL" id="KVH96665.1"/>
    </source>
</evidence>
<organism evidence="2 3">
    <name type="scientific">Cynara cardunculus var. scolymus</name>
    <name type="common">Globe artichoke</name>
    <name type="synonym">Cynara scolymus</name>
    <dbReference type="NCBI Taxonomy" id="59895"/>
    <lineage>
        <taxon>Eukaryota</taxon>
        <taxon>Viridiplantae</taxon>
        <taxon>Streptophyta</taxon>
        <taxon>Embryophyta</taxon>
        <taxon>Tracheophyta</taxon>
        <taxon>Spermatophyta</taxon>
        <taxon>Magnoliopsida</taxon>
        <taxon>eudicotyledons</taxon>
        <taxon>Gunneridae</taxon>
        <taxon>Pentapetalae</taxon>
        <taxon>asterids</taxon>
        <taxon>campanulids</taxon>
        <taxon>Asterales</taxon>
        <taxon>Asteraceae</taxon>
        <taxon>Carduoideae</taxon>
        <taxon>Cardueae</taxon>
        <taxon>Carduinae</taxon>
        <taxon>Cynara</taxon>
    </lineage>
</organism>
<evidence type="ECO:0000313" key="3">
    <source>
        <dbReference type="Proteomes" id="UP000243975"/>
    </source>
</evidence>